<feature type="compositionally biased region" description="Polar residues" evidence="5">
    <location>
        <begin position="379"/>
        <end position="389"/>
    </location>
</feature>
<evidence type="ECO:0000313" key="8">
    <source>
        <dbReference type="Proteomes" id="UP000807342"/>
    </source>
</evidence>
<dbReference type="Gene3D" id="3.30.40.10">
    <property type="entry name" value="Zinc/RING finger domain, C3HC4 (zinc finger)"/>
    <property type="match status" value="1"/>
</dbReference>
<evidence type="ECO:0000256" key="5">
    <source>
        <dbReference type="SAM" id="MobiDB-lite"/>
    </source>
</evidence>
<organism evidence="7 8">
    <name type="scientific">Macrolepiota fuliginosa MF-IS2</name>
    <dbReference type="NCBI Taxonomy" id="1400762"/>
    <lineage>
        <taxon>Eukaryota</taxon>
        <taxon>Fungi</taxon>
        <taxon>Dikarya</taxon>
        <taxon>Basidiomycota</taxon>
        <taxon>Agaricomycotina</taxon>
        <taxon>Agaricomycetes</taxon>
        <taxon>Agaricomycetidae</taxon>
        <taxon>Agaricales</taxon>
        <taxon>Agaricineae</taxon>
        <taxon>Agaricaceae</taxon>
        <taxon>Macrolepiota</taxon>
    </lineage>
</organism>
<proteinExistence type="predicted"/>
<feature type="region of interest" description="Disordered" evidence="5">
    <location>
        <begin position="69"/>
        <end position="339"/>
    </location>
</feature>
<dbReference type="AlphaFoldDB" id="A0A9P6C6D2"/>
<accession>A0A9P6C6D2</accession>
<feature type="compositionally biased region" description="Polar residues" evidence="5">
    <location>
        <begin position="83"/>
        <end position="94"/>
    </location>
</feature>
<dbReference type="PROSITE" id="PS50016">
    <property type="entry name" value="ZF_PHD_2"/>
    <property type="match status" value="1"/>
</dbReference>
<evidence type="ECO:0000256" key="2">
    <source>
        <dbReference type="ARBA" id="ARBA00022771"/>
    </source>
</evidence>
<dbReference type="GO" id="GO:0008270">
    <property type="term" value="F:zinc ion binding"/>
    <property type="evidence" value="ECO:0007669"/>
    <property type="project" value="UniProtKB-KW"/>
</dbReference>
<feature type="compositionally biased region" description="Low complexity" evidence="5">
    <location>
        <begin position="147"/>
        <end position="158"/>
    </location>
</feature>
<gene>
    <name evidence="7" type="ORF">P691DRAFT_521650</name>
</gene>
<feature type="compositionally biased region" description="Polar residues" evidence="5">
    <location>
        <begin position="114"/>
        <end position="125"/>
    </location>
</feature>
<keyword evidence="8" id="KW-1185">Reference proteome</keyword>
<comment type="caution">
    <text evidence="7">The sequence shown here is derived from an EMBL/GenBank/DDBJ whole genome shotgun (WGS) entry which is preliminary data.</text>
</comment>
<dbReference type="InterPro" id="IPR019787">
    <property type="entry name" value="Znf_PHD-finger"/>
</dbReference>
<evidence type="ECO:0000313" key="7">
    <source>
        <dbReference type="EMBL" id="KAF9453906.1"/>
    </source>
</evidence>
<evidence type="ECO:0000256" key="4">
    <source>
        <dbReference type="PROSITE-ProRule" id="PRU00146"/>
    </source>
</evidence>
<protein>
    <recommendedName>
        <fullName evidence="6">PHD-type domain-containing protein</fullName>
    </recommendedName>
</protein>
<feature type="domain" description="PHD-type" evidence="6">
    <location>
        <begin position="1"/>
        <end position="68"/>
    </location>
</feature>
<dbReference type="Proteomes" id="UP000807342">
    <property type="component" value="Unassembled WGS sequence"/>
</dbReference>
<feature type="compositionally biased region" description="Basic and acidic residues" evidence="5">
    <location>
        <begin position="298"/>
        <end position="315"/>
    </location>
</feature>
<feature type="compositionally biased region" description="Low complexity" evidence="5">
    <location>
        <begin position="95"/>
        <end position="106"/>
    </location>
</feature>
<feature type="compositionally biased region" description="Basic and acidic residues" evidence="5">
    <location>
        <begin position="402"/>
        <end position="411"/>
    </location>
</feature>
<feature type="region of interest" description="Disordered" evidence="5">
    <location>
        <begin position="379"/>
        <end position="413"/>
    </location>
</feature>
<evidence type="ECO:0000259" key="6">
    <source>
        <dbReference type="PROSITE" id="PS50016"/>
    </source>
</evidence>
<keyword evidence="2 4" id="KW-0863">Zinc-finger</keyword>
<dbReference type="OrthoDB" id="10033786at2759"/>
<sequence>MSCTRCHKSHSTVQAFLLTCHDCHGKWHHRCHMPPVTDQELVLRIKAHNTNDTANGLQAWRCRRCTRDSTASTRGTPALRASVESSYQPQAQPVSRSSSLRGLPSSESHRTTPLLPSTSQVSASPSIREGSGPATTIHDRNQEEDSSSFASQSLPQSLECSTRPGDHGDRGVVVVDDPDLDSSQLPPPRSVKAKTTESSRIPTAVPTRGHAVARAIKSTSVTSKAARHPLAQEEEESSDSSRRPPLPTRRHLHRTSTQPVEPPSTQRPIRVVTGNNDLISHHPSTPRRKLADESLSQQEKESKREQFKRSVAEKEKRKRLEHKQRQQLSQARVEEKQSVEAITSEVIDLTLDITPQSSIRASPKEPTAVLLDHSTPEITTQAEGPSATSPTPPVIPLTSSAAEKEAVKEPDLAPQWIQARTDDNDIWARALRKKASEPPRKATGRKFKAQKLGEVRPELYQFNAVQWAAALRRGRL</sequence>
<keyword evidence="3" id="KW-0862">Zinc</keyword>
<feature type="compositionally biased region" description="Polar residues" evidence="5">
    <location>
        <begin position="256"/>
        <end position="278"/>
    </location>
</feature>
<evidence type="ECO:0000256" key="3">
    <source>
        <dbReference type="ARBA" id="ARBA00022833"/>
    </source>
</evidence>
<reference evidence="7" key="1">
    <citation type="submission" date="2020-11" db="EMBL/GenBank/DDBJ databases">
        <authorList>
            <consortium name="DOE Joint Genome Institute"/>
            <person name="Ahrendt S."/>
            <person name="Riley R."/>
            <person name="Andreopoulos W."/>
            <person name="Labutti K."/>
            <person name="Pangilinan J."/>
            <person name="Ruiz-Duenas F.J."/>
            <person name="Barrasa J.M."/>
            <person name="Sanchez-Garcia M."/>
            <person name="Camarero S."/>
            <person name="Miyauchi S."/>
            <person name="Serrano A."/>
            <person name="Linde D."/>
            <person name="Babiker R."/>
            <person name="Drula E."/>
            <person name="Ayuso-Fernandez I."/>
            <person name="Pacheco R."/>
            <person name="Padilla G."/>
            <person name="Ferreira P."/>
            <person name="Barriuso J."/>
            <person name="Kellner H."/>
            <person name="Castanera R."/>
            <person name="Alfaro M."/>
            <person name="Ramirez L."/>
            <person name="Pisabarro A.G."/>
            <person name="Kuo A."/>
            <person name="Tritt A."/>
            <person name="Lipzen A."/>
            <person name="He G."/>
            <person name="Yan M."/>
            <person name="Ng V."/>
            <person name="Cullen D."/>
            <person name="Martin F."/>
            <person name="Rosso M.-N."/>
            <person name="Henrissat B."/>
            <person name="Hibbett D."/>
            <person name="Martinez A.T."/>
            <person name="Grigoriev I.V."/>
        </authorList>
    </citation>
    <scope>NUCLEOTIDE SEQUENCE</scope>
    <source>
        <strain evidence="7">MF-IS2</strain>
    </source>
</reference>
<dbReference type="EMBL" id="MU151057">
    <property type="protein sequence ID" value="KAF9453906.1"/>
    <property type="molecule type" value="Genomic_DNA"/>
</dbReference>
<evidence type="ECO:0000256" key="1">
    <source>
        <dbReference type="ARBA" id="ARBA00022723"/>
    </source>
</evidence>
<keyword evidence="1" id="KW-0479">Metal-binding</keyword>
<name>A0A9P6C6D2_9AGAR</name>
<dbReference type="InterPro" id="IPR013083">
    <property type="entry name" value="Znf_RING/FYVE/PHD"/>
</dbReference>